<proteinExistence type="predicted"/>
<protein>
    <submittedName>
        <fullName evidence="3">Secreted protein</fullName>
    </submittedName>
</protein>
<keyword evidence="2" id="KW-1185">Reference proteome</keyword>
<evidence type="ECO:0000313" key="3">
    <source>
        <dbReference type="WBParaSite" id="PgR016_g018_t02"/>
    </source>
</evidence>
<evidence type="ECO:0000256" key="1">
    <source>
        <dbReference type="SAM" id="Phobius"/>
    </source>
</evidence>
<feature type="transmembrane region" description="Helical" evidence="1">
    <location>
        <begin position="15"/>
        <end position="32"/>
    </location>
</feature>
<evidence type="ECO:0000313" key="2">
    <source>
        <dbReference type="Proteomes" id="UP000887569"/>
    </source>
</evidence>
<dbReference type="AlphaFoldDB" id="A0A915ATG7"/>
<reference evidence="3" key="1">
    <citation type="submission" date="2022-11" db="UniProtKB">
        <authorList>
            <consortium name="WormBaseParasite"/>
        </authorList>
    </citation>
    <scope>IDENTIFICATION</scope>
</reference>
<keyword evidence="1" id="KW-0472">Membrane</keyword>
<keyword evidence="1" id="KW-0812">Transmembrane</keyword>
<accession>A0A915ATG7</accession>
<keyword evidence="1" id="KW-1133">Transmembrane helix</keyword>
<feature type="transmembrane region" description="Helical" evidence="1">
    <location>
        <begin position="39"/>
        <end position="59"/>
    </location>
</feature>
<name>A0A915ATG7_PARUN</name>
<dbReference type="WBParaSite" id="PgR016_g018_t02">
    <property type="protein sequence ID" value="PgR016_g018_t02"/>
    <property type="gene ID" value="PgR016_g018"/>
</dbReference>
<dbReference type="Proteomes" id="UP000887569">
    <property type="component" value="Unplaced"/>
</dbReference>
<sequence length="95" mass="11514">MHFIIRVTQPFPKSSLFLLYFSLFCLLFSYCCRFGRPTWLVSLILLARCFLTQLFFILMNQRPCHSHFCRHYERKRKTAGWLSSQHQCDVFHFSL</sequence>
<organism evidence="2 3">
    <name type="scientific">Parascaris univalens</name>
    <name type="common">Nematode worm</name>
    <dbReference type="NCBI Taxonomy" id="6257"/>
    <lineage>
        <taxon>Eukaryota</taxon>
        <taxon>Metazoa</taxon>
        <taxon>Ecdysozoa</taxon>
        <taxon>Nematoda</taxon>
        <taxon>Chromadorea</taxon>
        <taxon>Rhabditida</taxon>
        <taxon>Spirurina</taxon>
        <taxon>Ascaridomorpha</taxon>
        <taxon>Ascaridoidea</taxon>
        <taxon>Ascarididae</taxon>
        <taxon>Parascaris</taxon>
    </lineage>
</organism>